<accession>A0ABU4TQS2</accession>
<sequence>MSGQRTCRVPVRVAHLEPGEWTSPRSRQTVFAMARKGEIDTVVLDVKDGTGQVPCLSNVVLTGQVGAGSDRYRSPVRRHHSAWVIADVVRRHACGHRFTRWRDANAMYACLA</sequence>
<comment type="caution">
    <text evidence="1">The sequence shown here is derived from an EMBL/GenBank/DDBJ whole genome shotgun (WGS) entry which is preliminary data.</text>
</comment>
<name>A0ABU4TQS2_9PSEU</name>
<reference evidence="1 2" key="1">
    <citation type="submission" date="2023-11" db="EMBL/GenBank/DDBJ databases">
        <title>Lentzea sokolovensis, sp. nov., Lentzea kristufkii, sp. nov., and Lentzea miocenensis, sp. nov., rare actinobacteria from Sokolov Coal Basin, Miocene lacustrine sediment, Czech Republic.</title>
        <authorList>
            <person name="Lara A."/>
            <person name="Kotroba L."/>
            <person name="Nouioui I."/>
            <person name="Neumann-Schaal M."/>
            <person name="Mast Y."/>
            <person name="Chronakova A."/>
        </authorList>
    </citation>
    <scope>NUCLEOTIDE SEQUENCE [LARGE SCALE GENOMIC DNA]</scope>
    <source>
        <strain evidence="1 2">BCCO 10_0798</strain>
    </source>
</reference>
<gene>
    <name evidence="1" type="ORF">SK571_14335</name>
</gene>
<evidence type="ECO:0000313" key="1">
    <source>
        <dbReference type="EMBL" id="MDX8050565.1"/>
    </source>
</evidence>
<reference evidence="1 2" key="2">
    <citation type="submission" date="2023-11" db="EMBL/GenBank/DDBJ databases">
        <authorList>
            <person name="Lara A.C."/>
            <person name="Chronakova A."/>
        </authorList>
    </citation>
    <scope>NUCLEOTIDE SEQUENCE [LARGE SCALE GENOMIC DNA]</scope>
    <source>
        <strain evidence="1 2">BCCO 10_0798</strain>
    </source>
</reference>
<dbReference type="RefSeq" id="WP_319984541.1">
    <property type="nucleotide sequence ID" value="NZ_JAXAVV010000006.1"/>
</dbReference>
<keyword evidence="2" id="KW-1185">Reference proteome</keyword>
<protein>
    <submittedName>
        <fullName evidence="1">Uncharacterized protein</fullName>
    </submittedName>
</protein>
<evidence type="ECO:0000313" key="2">
    <source>
        <dbReference type="Proteomes" id="UP001271792"/>
    </source>
</evidence>
<dbReference type="EMBL" id="JAXAVV010000006">
    <property type="protein sequence ID" value="MDX8050565.1"/>
    <property type="molecule type" value="Genomic_DNA"/>
</dbReference>
<dbReference type="Proteomes" id="UP001271792">
    <property type="component" value="Unassembled WGS sequence"/>
</dbReference>
<organism evidence="1 2">
    <name type="scientific">Lentzea kristufekii</name>
    <dbReference type="NCBI Taxonomy" id="3095430"/>
    <lineage>
        <taxon>Bacteria</taxon>
        <taxon>Bacillati</taxon>
        <taxon>Actinomycetota</taxon>
        <taxon>Actinomycetes</taxon>
        <taxon>Pseudonocardiales</taxon>
        <taxon>Pseudonocardiaceae</taxon>
        <taxon>Lentzea</taxon>
    </lineage>
</organism>
<proteinExistence type="predicted"/>